<gene>
    <name evidence="1" type="ORF">GCM10023093_08940</name>
</gene>
<accession>A0ABP8N782</accession>
<protein>
    <submittedName>
        <fullName evidence="1">Histidine phosphatase family protein</fullName>
    </submittedName>
</protein>
<dbReference type="Proteomes" id="UP001500067">
    <property type="component" value="Unassembled WGS sequence"/>
</dbReference>
<dbReference type="InterPro" id="IPR013078">
    <property type="entry name" value="His_Pase_superF_clade-1"/>
</dbReference>
<dbReference type="PANTHER" id="PTHR47623">
    <property type="entry name" value="OS09G0287300 PROTEIN"/>
    <property type="match status" value="1"/>
</dbReference>
<evidence type="ECO:0000313" key="2">
    <source>
        <dbReference type="Proteomes" id="UP001500067"/>
    </source>
</evidence>
<keyword evidence="2" id="KW-1185">Reference proteome</keyword>
<dbReference type="CDD" id="cd07067">
    <property type="entry name" value="HP_PGM_like"/>
    <property type="match status" value="1"/>
</dbReference>
<organism evidence="1 2">
    <name type="scientific">Nemorincola caseinilytica</name>
    <dbReference type="NCBI Taxonomy" id="2054315"/>
    <lineage>
        <taxon>Bacteria</taxon>
        <taxon>Pseudomonadati</taxon>
        <taxon>Bacteroidota</taxon>
        <taxon>Chitinophagia</taxon>
        <taxon>Chitinophagales</taxon>
        <taxon>Chitinophagaceae</taxon>
        <taxon>Nemorincola</taxon>
    </lineage>
</organism>
<dbReference type="InterPro" id="IPR029033">
    <property type="entry name" value="His_PPase_superfam"/>
</dbReference>
<proteinExistence type="predicted"/>
<dbReference type="Gene3D" id="3.40.50.1240">
    <property type="entry name" value="Phosphoglycerate mutase-like"/>
    <property type="match status" value="1"/>
</dbReference>
<evidence type="ECO:0000313" key="1">
    <source>
        <dbReference type="EMBL" id="GAA4462407.1"/>
    </source>
</evidence>
<sequence>MNMERTLVVIRHAKSSWNDPLKSDFERPLNDRGNRDAPEMAARLKKAGLIPDLVIASSAKRTRQTALLMAEVLGYDKDRIQLEEKLYHCVPATMEEVLYAVADDVSTVFMVAHNPGITEFANQLSPQFYVGNLPTCGVVAASFSAASWAELATAKKNVFLYDTPKNEHDR</sequence>
<dbReference type="PANTHER" id="PTHR47623:SF1">
    <property type="entry name" value="OS09G0287300 PROTEIN"/>
    <property type="match status" value="1"/>
</dbReference>
<dbReference type="SUPFAM" id="SSF53254">
    <property type="entry name" value="Phosphoglycerate mutase-like"/>
    <property type="match status" value="1"/>
</dbReference>
<reference evidence="2" key="1">
    <citation type="journal article" date="2019" name="Int. J. Syst. Evol. Microbiol.">
        <title>The Global Catalogue of Microorganisms (GCM) 10K type strain sequencing project: providing services to taxonomists for standard genome sequencing and annotation.</title>
        <authorList>
            <consortium name="The Broad Institute Genomics Platform"/>
            <consortium name="The Broad Institute Genome Sequencing Center for Infectious Disease"/>
            <person name="Wu L."/>
            <person name="Ma J."/>
        </authorList>
    </citation>
    <scope>NUCLEOTIDE SEQUENCE [LARGE SCALE GENOMIC DNA]</scope>
    <source>
        <strain evidence="2">JCM 32105</strain>
    </source>
</reference>
<name>A0ABP8N782_9BACT</name>
<dbReference type="EMBL" id="BAABFA010000007">
    <property type="protein sequence ID" value="GAA4462407.1"/>
    <property type="molecule type" value="Genomic_DNA"/>
</dbReference>
<dbReference type="Pfam" id="PF00300">
    <property type="entry name" value="His_Phos_1"/>
    <property type="match status" value="1"/>
</dbReference>
<comment type="caution">
    <text evidence="1">The sequence shown here is derived from an EMBL/GenBank/DDBJ whole genome shotgun (WGS) entry which is preliminary data.</text>
</comment>